<dbReference type="STRING" id="626522.GCWU000325_01608"/>
<proteinExistence type="predicted"/>
<reference evidence="1" key="1">
    <citation type="submission" date="2009-09" db="EMBL/GenBank/DDBJ databases">
        <authorList>
            <person name="Weinstock G."/>
            <person name="Sodergren E."/>
            <person name="Clifton S."/>
            <person name="Fulton L."/>
            <person name="Fulton B."/>
            <person name="Courtney L."/>
            <person name="Fronick C."/>
            <person name="Harrison M."/>
            <person name="Strong C."/>
            <person name="Farmer C."/>
            <person name="Delahaunty K."/>
            <person name="Markovic C."/>
            <person name="Hall O."/>
            <person name="Minx P."/>
            <person name="Tomlinson C."/>
            <person name="Mitreva M."/>
            <person name="Nelson J."/>
            <person name="Hou S."/>
            <person name="Wollam A."/>
            <person name="Pepin K.H."/>
            <person name="Johnson M."/>
            <person name="Bhonagiri V."/>
            <person name="Nash W.E."/>
            <person name="Warren W."/>
            <person name="Chinwalla A."/>
            <person name="Mardis E.R."/>
            <person name="Wilson R.K."/>
        </authorList>
    </citation>
    <scope>NUCLEOTIDE SEQUENCE [LARGE SCALE GENOMIC DNA]</scope>
    <source>
        <strain evidence="1">ATCC 51259</strain>
    </source>
</reference>
<organism evidence="1 2">
    <name type="scientific">Alloprevotella tannerae ATCC 51259</name>
    <dbReference type="NCBI Taxonomy" id="626522"/>
    <lineage>
        <taxon>Bacteria</taxon>
        <taxon>Pseudomonadati</taxon>
        <taxon>Bacteroidota</taxon>
        <taxon>Bacteroidia</taxon>
        <taxon>Bacteroidales</taxon>
        <taxon>Prevotellaceae</taxon>
        <taxon>Alloprevotella</taxon>
    </lineage>
</organism>
<evidence type="ECO:0000313" key="2">
    <source>
        <dbReference type="Proteomes" id="UP000003460"/>
    </source>
</evidence>
<evidence type="ECO:0000313" key="1">
    <source>
        <dbReference type="EMBL" id="EEX72065.1"/>
    </source>
</evidence>
<dbReference type="Proteomes" id="UP000003460">
    <property type="component" value="Unassembled WGS sequence"/>
</dbReference>
<protein>
    <submittedName>
        <fullName evidence="1">Uncharacterized protein</fullName>
    </submittedName>
</protein>
<keyword evidence="2" id="KW-1185">Reference proteome</keyword>
<accession>C9LHA7</accession>
<name>C9LHA7_9BACT</name>
<dbReference type="AlphaFoldDB" id="C9LHA7"/>
<dbReference type="EMBL" id="ACIJ02000018">
    <property type="protein sequence ID" value="EEX72065.1"/>
    <property type="molecule type" value="Genomic_DNA"/>
</dbReference>
<gene>
    <name evidence="1" type="ORF">GCWU000325_01608</name>
</gene>
<comment type="caution">
    <text evidence="1">The sequence shown here is derived from an EMBL/GenBank/DDBJ whole genome shotgun (WGS) entry which is preliminary data.</text>
</comment>
<sequence>MAAFPGIVLAFFREVASSQICPLLLFSAAKLRLILQSSKQTTEKLVKTYLRFRRDADSFRDI</sequence>
<dbReference type="HOGENOM" id="CLU_2900502_0_0_10"/>